<sequence>MREVGLSRQRASGRVVVETVGDVLDGAREYARRQVAGFCAGLSGRLAAARVKLTVFARPSVRWPALAQANVEVDGQLVRTQVAAAFFHEASRLLRERLGQQVTRLSQPAVPRPWPVDVVRPEPVPRPVGEREVVRYKAYPLARCTPDRAALTMDVLDYDFHLFVDADTGQDSVICRVGPTGYRLARLVGMAPPAGRTSVPLTINVYPVPELTAAQAVERLNDTELPYRFFRDAGTGRGCVLYRRYDGHYGLISPEESTVEPL</sequence>
<dbReference type="GO" id="GO:0045900">
    <property type="term" value="P:negative regulation of translational elongation"/>
    <property type="evidence" value="ECO:0007669"/>
    <property type="project" value="TreeGrafter"/>
</dbReference>
<keyword evidence="2" id="KW-0687">Ribonucleoprotein</keyword>
<dbReference type="AlphaFoldDB" id="A0A4R7V5Q3"/>
<dbReference type="EMBL" id="SOCP01000014">
    <property type="protein sequence ID" value="TDV44144.1"/>
    <property type="molecule type" value="Genomic_DNA"/>
</dbReference>
<accession>A0A4R7V5Q3</accession>
<dbReference type="Pfam" id="PF16321">
    <property type="entry name" value="Ribosom_S30AE_C"/>
    <property type="match status" value="2"/>
</dbReference>
<dbReference type="InterPro" id="IPR032528">
    <property type="entry name" value="Ribosom_S30AE_C"/>
</dbReference>
<evidence type="ECO:0000259" key="1">
    <source>
        <dbReference type="Pfam" id="PF16321"/>
    </source>
</evidence>
<feature type="domain" description="Sigma 54 modulation/S30EA ribosomal protein C-terminal" evidence="1">
    <location>
        <begin position="206"/>
        <end position="251"/>
    </location>
</feature>
<dbReference type="PANTHER" id="PTHR33231">
    <property type="entry name" value="30S RIBOSOMAL PROTEIN"/>
    <property type="match status" value="1"/>
</dbReference>
<dbReference type="InterPro" id="IPR038416">
    <property type="entry name" value="Ribosom_S30AE_C_sf"/>
</dbReference>
<dbReference type="GO" id="GO:0022627">
    <property type="term" value="C:cytosolic small ribosomal subunit"/>
    <property type="evidence" value="ECO:0007669"/>
    <property type="project" value="TreeGrafter"/>
</dbReference>
<dbReference type="InterPro" id="IPR050574">
    <property type="entry name" value="HPF/YfiA_ribosome-assoc"/>
</dbReference>
<organism evidence="2 3">
    <name type="scientific">Actinophytocola oryzae</name>
    <dbReference type="NCBI Taxonomy" id="502181"/>
    <lineage>
        <taxon>Bacteria</taxon>
        <taxon>Bacillati</taxon>
        <taxon>Actinomycetota</taxon>
        <taxon>Actinomycetes</taxon>
        <taxon>Pseudonocardiales</taxon>
        <taxon>Pseudonocardiaceae</taxon>
    </lineage>
</organism>
<proteinExistence type="predicted"/>
<comment type="caution">
    <text evidence="2">The sequence shown here is derived from an EMBL/GenBank/DDBJ whole genome shotgun (WGS) entry which is preliminary data.</text>
</comment>
<reference evidence="2 3" key="1">
    <citation type="submission" date="2019-03" db="EMBL/GenBank/DDBJ databases">
        <title>Genomic Encyclopedia of Archaeal and Bacterial Type Strains, Phase II (KMG-II): from individual species to whole genera.</title>
        <authorList>
            <person name="Goeker M."/>
        </authorList>
    </citation>
    <scope>NUCLEOTIDE SEQUENCE [LARGE SCALE GENOMIC DNA]</scope>
    <source>
        <strain evidence="2 3">DSM 45499</strain>
    </source>
</reference>
<keyword evidence="2" id="KW-0689">Ribosomal protein</keyword>
<dbReference type="Proteomes" id="UP000294927">
    <property type="component" value="Unassembled WGS sequence"/>
</dbReference>
<dbReference type="Gene3D" id="3.30.505.50">
    <property type="entry name" value="Sigma 54 modulation/S30EA ribosomal protein, C-terminal domain"/>
    <property type="match status" value="2"/>
</dbReference>
<dbReference type="OrthoDB" id="3825664at2"/>
<evidence type="ECO:0000313" key="3">
    <source>
        <dbReference type="Proteomes" id="UP000294927"/>
    </source>
</evidence>
<dbReference type="GO" id="GO:0043024">
    <property type="term" value="F:ribosomal small subunit binding"/>
    <property type="evidence" value="ECO:0007669"/>
    <property type="project" value="TreeGrafter"/>
</dbReference>
<feature type="domain" description="Sigma 54 modulation/S30EA ribosomal protein C-terminal" evidence="1">
    <location>
        <begin position="130"/>
        <end position="184"/>
    </location>
</feature>
<keyword evidence="3" id="KW-1185">Reference proteome</keyword>
<dbReference type="PANTHER" id="PTHR33231:SF1">
    <property type="entry name" value="30S RIBOSOMAL PROTEIN"/>
    <property type="match status" value="1"/>
</dbReference>
<gene>
    <name evidence="2" type="ORF">CLV71_11453</name>
</gene>
<protein>
    <submittedName>
        <fullName evidence="2">Sigma 54 modulation/S30EA-like ribosomal protein</fullName>
    </submittedName>
</protein>
<evidence type="ECO:0000313" key="2">
    <source>
        <dbReference type="EMBL" id="TDV44144.1"/>
    </source>
</evidence>
<name>A0A4R7V5Q3_9PSEU</name>